<feature type="transmembrane region" description="Helical" evidence="7">
    <location>
        <begin position="168"/>
        <end position="190"/>
    </location>
</feature>
<evidence type="ECO:0000256" key="6">
    <source>
        <dbReference type="ARBA" id="ARBA00023136"/>
    </source>
</evidence>
<sequence length="246" mass="25760">MFNQFLITVNQWMTGGLLVAGAGSFLWGMVSVLFSPCHLASIPLIVAYVGGQETAVNPKRAGWYAGAFTTGLFITIAAVGVVCALMGRMLGDVGIWLQVLVGGVLIWVSLGMLGVQACSMSGSLLYRLKLRGIHGAFGLGLAYGILSGSCTFGFIAPILAIVTVQQEFVSGSVMMILFAIGHCLPIAIAGSSTAMVRKLTESSAWQGTGMWFQRGAGVVIGLLGAYFIINPLFGDPVTRLFNAALA</sequence>
<keyword evidence="6 7" id="KW-0472">Membrane</keyword>
<dbReference type="PANTHER" id="PTHR31272:SF6">
    <property type="entry name" value="CYTOCHROME C-TYPE BIOGENESIS CCDA-LIKE CHLOROPLASTIC PROTEIN"/>
    <property type="match status" value="1"/>
</dbReference>
<feature type="transmembrane region" description="Helical" evidence="7">
    <location>
        <begin position="61"/>
        <end position="87"/>
    </location>
</feature>
<dbReference type="Pfam" id="PF02683">
    <property type="entry name" value="DsbD_TM"/>
    <property type="match status" value="1"/>
</dbReference>
<evidence type="ECO:0000256" key="2">
    <source>
        <dbReference type="ARBA" id="ARBA00006143"/>
    </source>
</evidence>
<keyword evidence="10" id="KW-1185">Reference proteome</keyword>
<gene>
    <name evidence="9" type="ORF">MRX98_12230</name>
</gene>
<protein>
    <submittedName>
        <fullName evidence="9">Cytochrome C biosynthesis protein</fullName>
    </submittedName>
</protein>
<evidence type="ECO:0000256" key="5">
    <source>
        <dbReference type="ARBA" id="ARBA00022989"/>
    </source>
</evidence>
<evidence type="ECO:0000256" key="3">
    <source>
        <dbReference type="ARBA" id="ARBA00022692"/>
    </source>
</evidence>
<keyword evidence="4" id="KW-0201">Cytochrome c-type biogenesis</keyword>
<feature type="domain" description="Cytochrome C biogenesis protein transmembrane" evidence="8">
    <location>
        <begin position="24"/>
        <end position="195"/>
    </location>
</feature>
<evidence type="ECO:0000313" key="10">
    <source>
        <dbReference type="Proteomes" id="UP001165427"/>
    </source>
</evidence>
<evidence type="ECO:0000256" key="7">
    <source>
        <dbReference type="SAM" id="Phobius"/>
    </source>
</evidence>
<dbReference type="Proteomes" id="UP001165427">
    <property type="component" value="Unassembled WGS sequence"/>
</dbReference>
<proteinExistence type="inferred from homology"/>
<name>A0AA41UQG2_9BACT</name>
<evidence type="ECO:0000256" key="4">
    <source>
        <dbReference type="ARBA" id="ARBA00022748"/>
    </source>
</evidence>
<comment type="subcellular location">
    <subcellularLocation>
        <location evidence="1">Membrane</location>
        <topology evidence="1">Multi-pass membrane protein</topology>
    </subcellularLocation>
</comment>
<dbReference type="AlphaFoldDB" id="A0AA41UQG2"/>
<dbReference type="EMBL" id="JALJRB010000012">
    <property type="protein sequence ID" value="MCJ8501343.1"/>
    <property type="molecule type" value="Genomic_DNA"/>
</dbReference>
<dbReference type="InterPro" id="IPR051790">
    <property type="entry name" value="Cytochrome_c-biogenesis_DsbD"/>
</dbReference>
<feature type="transmembrane region" description="Helical" evidence="7">
    <location>
        <begin position="211"/>
        <end position="229"/>
    </location>
</feature>
<accession>A0AA41UQG2</accession>
<dbReference type="PANTHER" id="PTHR31272">
    <property type="entry name" value="CYTOCHROME C-TYPE BIOGENESIS PROTEIN HI_1454-RELATED"/>
    <property type="match status" value="1"/>
</dbReference>
<keyword evidence="3 7" id="KW-0812">Transmembrane</keyword>
<organism evidence="9 10">
    <name type="scientific">Desulfatitalea alkaliphila</name>
    <dbReference type="NCBI Taxonomy" id="2929485"/>
    <lineage>
        <taxon>Bacteria</taxon>
        <taxon>Pseudomonadati</taxon>
        <taxon>Thermodesulfobacteriota</taxon>
        <taxon>Desulfobacteria</taxon>
        <taxon>Desulfobacterales</taxon>
        <taxon>Desulfosarcinaceae</taxon>
        <taxon>Desulfatitalea</taxon>
    </lineage>
</organism>
<evidence type="ECO:0000259" key="8">
    <source>
        <dbReference type="Pfam" id="PF02683"/>
    </source>
</evidence>
<comment type="caution">
    <text evidence="9">The sequence shown here is derived from an EMBL/GenBank/DDBJ whole genome shotgun (WGS) entry which is preliminary data.</text>
</comment>
<dbReference type="GO" id="GO:0017004">
    <property type="term" value="P:cytochrome complex assembly"/>
    <property type="evidence" value="ECO:0007669"/>
    <property type="project" value="UniProtKB-KW"/>
</dbReference>
<feature type="transmembrane region" description="Helical" evidence="7">
    <location>
        <begin position="136"/>
        <end position="162"/>
    </location>
</feature>
<dbReference type="InterPro" id="IPR003834">
    <property type="entry name" value="Cyt_c_assmbl_TM_dom"/>
</dbReference>
<keyword evidence="5 7" id="KW-1133">Transmembrane helix</keyword>
<reference evidence="9" key="1">
    <citation type="submission" date="2022-04" db="EMBL/GenBank/DDBJ databases">
        <title>Desulfatitalea alkaliphila sp. nov., a novel anaerobic sulfate-reducing bacterium isolated from terrestrial mud volcano, Taman Peninsula, Russia.</title>
        <authorList>
            <person name="Khomyakova M.A."/>
            <person name="Merkel A.Y."/>
            <person name="Slobodkin A.I."/>
        </authorList>
    </citation>
    <scope>NUCLEOTIDE SEQUENCE</scope>
    <source>
        <strain evidence="9">M08but</strain>
    </source>
</reference>
<dbReference type="RefSeq" id="WP_246908710.1">
    <property type="nucleotide sequence ID" value="NZ_JALJRB010000012.1"/>
</dbReference>
<evidence type="ECO:0000313" key="9">
    <source>
        <dbReference type="EMBL" id="MCJ8501343.1"/>
    </source>
</evidence>
<evidence type="ECO:0000256" key="1">
    <source>
        <dbReference type="ARBA" id="ARBA00004141"/>
    </source>
</evidence>
<feature type="transmembrane region" description="Helical" evidence="7">
    <location>
        <begin position="93"/>
        <end position="115"/>
    </location>
</feature>
<dbReference type="GO" id="GO:0016020">
    <property type="term" value="C:membrane"/>
    <property type="evidence" value="ECO:0007669"/>
    <property type="project" value="UniProtKB-SubCell"/>
</dbReference>
<comment type="similarity">
    <text evidence="2">Belongs to the DsbD family.</text>
</comment>